<dbReference type="PROSITE" id="PS51257">
    <property type="entry name" value="PROKAR_LIPOPROTEIN"/>
    <property type="match status" value="1"/>
</dbReference>
<sequence>MIYRIRHIIARPAGGGRGNFRKLCLIATLLLASGCSIIEPEKEVSFKITVRIDTPEGIVSNYSIWKVCIKDAWLSSAHGTISYKYFGQAIPITYKSRTVYGLLNSKSNPDLPVIIIAYLLNQQFPQRDWRKSWNSAFPRWKSEKRRFTLPKELYPLFVHFSDNKSLSRNLVVDGKSLSNALGKSVNIKDIYIEMVNTQSLKVHNLDIPKDTYNGLLNWRPGMKGSQFEIIGVSHFEKGPLE</sequence>
<gene>
    <name evidence="1" type="ORF">HHL08_02795</name>
</gene>
<evidence type="ECO:0000313" key="1">
    <source>
        <dbReference type="EMBL" id="NML09082.1"/>
    </source>
</evidence>
<organism evidence="1 2">
    <name type="scientific">Sphingobium psychrophilum</name>
    <dbReference type="NCBI Taxonomy" id="2728834"/>
    <lineage>
        <taxon>Bacteria</taxon>
        <taxon>Pseudomonadati</taxon>
        <taxon>Pseudomonadota</taxon>
        <taxon>Alphaproteobacteria</taxon>
        <taxon>Sphingomonadales</taxon>
        <taxon>Sphingomonadaceae</taxon>
        <taxon>Sphingobium</taxon>
    </lineage>
</organism>
<dbReference type="RefSeq" id="WP_169570931.1">
    <property type="nucleotide sequence ID" value="NZ_JABBFV010000001.1"/>
</dbReference>
<evidence type="ECO:0008006" key="3">
    <source>
        <dbReference type="Google" id="ProtNLM"/>
    </source>
</evidence>
<dbReference type="AlphaFoldDB" id="A0A7X9ZR27"/>
<protein>
    <recommendedName>
        <fullName evidence="3">Lipoprotein</fullName>
    </recommendedName>
</protein>
<comment type="caution">
    <text evidence="1">The sequence shown here is derived from an EMBL/GenBank/DDBJ whole genome shotgun (WGS) entry which is preliminary data.</text>
</comment>
<dbReference type="Proteomes" id="UP000519023">
    <property type="component" value="Unassembled WGS sequence"/>
</dbReference>
<keyword evidence="2" id="KW-1185">Reference proteome</keyword>
<accession>A0A7X9ZR27</accession>
<dbReference type="EMBL" id="JABBFV010000001">
    <property type="protein sequence ID" value="NML09082.1"/>
    <property type="molecule type" value="Genomic_DNA"/>
</dbReference>
<name>A0A7X9ZR27_9SPHN</name>
<reference evidence="1 2" key="1">
    <citation type="submission" date="2020-04" db="EMBL/GenBank/DDBJ databases">
        <title>Sphingobium sp. AR-3-1 isolated from Arctic soil.</title>
        <authorList>
            <person name="Dahal R.H."/>
            <person name="Chaudhary D.K."/>
        </authorList>
    </citation>
    <scope>NUCLEOTIDE SEQUENCE [LARGE SCALE GENOMIC DNA]</scope>
    <source>
        <strain evidence="1 2">AR-3-1</strain>
    </source>
</reference>
<evidence type="ECO:0000313" key="2">
    <source>
        <dbReference type="Proteomes" id="UP000519023"/>
    </source>
</evidence>
<proteinExistence type="predicted"/>